<feature type="transmembrane region" description="Helical" evidence="6">
    <location>
        <begin position="219"/>
        <end position="239"/>
    </location>
</feature>
<dbReference type="GO" id="GO:0005886">
    <property type="term" value="C:plasma membrane"/>
    <property type="evidence" value="ECO:0007669"/>
    <property type="project" value="UniProtKB-SubCell"/>
</dbReference>
<evidence type="ECO:0000256" key="2">
    <source>
        <dbReference type="ARBA" id="ARBA00009142"/>
    </source>
</evidence>
<dbReference type="InterPro" id="IPR002781">
    <property type="entry name" value="TM_pro_TauE-like"/>
</dbReference>
<evidence type="ECO:0000256" key="5">
    <source>
        <dbReference type="ARBA" id="ARBA00023136"/>
    </source>
</evidence>
<protein>
    <recommendedName>
        <fullName evidence="6">Probable membrane transporter protein</fullName>
    </recommendedName>
</protein>
<evidence type="ECO:0000256" key="1">
    <source>
        <dbReference type="ARBA" id="ARBA00004141"/>
    </source>
</evidence>
<evidence type="ECO:0000256" key="4">
    <source>
        <dbReference type="ARBA" id="ARBA00022989"/>
    </source>
</evidence>
<sequence>MTSATTIWTATGRWQNDGSAWQARAWPHCSTRSSTRHAEMASPDHAAWLLAGLFFLIATLYSSVGHAGASGYLAAMALLGLAPEQMRPTALALNLLVGGIGLLRFHRAGLVPWRRLPPFVLASAPATYLAARTPVPQETYALVVGALLLVAALLLLRSALRQHGTGDERPPRQVRWTYALPVGAAIGTLSGLTGTGGAIFLTPLLLFARWAPIREAAGLSVAFVWVNSVLGMAGVWQATGALPTALPLWLAAVALGGMLGSWLGVHRLPPRGLRIALSLVLMIASGKLLLA</sequence>
<dbReference type="EMBL" id="VUOD01000003">
    <property type="protein sequence ID" value="KAA2285301.1"/>
    <property type="molecule type" value="Genomic_DNA"/>
</dbReference>
<reference evidence="7 8" key="1">
    <citation type="submission" date="2019-09" db="EMBL/GenBank/DDBJ databases">
        <title>Arenimonas chukotkensis sp. nov., a bacterium isolated from Chukotka hot spring, Arctic region, Russia.</title>
        <authorList>
            <person name="Zayulina K.S."/>
            <person name="Prokofeva M.I."/>
            <person name="Elcheninov A.G."/>
            <person name="Novikov A."/>
            <person name="Kochetkova T.V."/>
            <person name="Kublanov I.V."/>
        </authorList>
    </citation>
    <scope>NUCLEOTIDE SEQUENCE [LARGE SCALE GENOMIC DNA]</scope>
    <source>
        <strain evidence="7 8">3729k</strain>
    </source>
</reference>
<keyword evidence="4 6" id="KW-1133">Transmembrane helix</keyword>
<evidence type="ECO:0000313" key="7">
    <source>
        <dbReference type="EMBL" id="KAA2285301.1"/>
    </source>
</evidence>
<evidence type="ECO:0000256" key="3">
    <source>
        <dbReference type="ARBA" id="ARBA00022692"/>
    </source>
</evidence>
<keyword evidence="6" id="KW-1003">Cell membrane</keyword>
<comment type="caution">
    <text evidence="7">The sequence shown here is derived from an EMBL/GenBank/DDBJ whole genome shotgun (WGS) entry which is preliminary data.</text>
</comment>
<reference evidence="7 8" key="2">
    <citation type="submission" date="2019-09" db="EMBL/GenBank/DDBJ databases">
        <authorList>
            <person name="Mazur A."/>
        </authorList>
    </citation>
    <scope>NUCLEOTIDE SEQUENCE [LARGE SCALE GENOMIC DNA]</scope>
    <source>
        <strain evidence="7 8">3729k</strain>
    </source>
</reference>
<evidence type="ECO:0000256" key="6">
    <source>
        <dbReference type="RuleBase" id="RU363041"/>
    </source>
</evidence>
<gene>
    <name evidence="7" type="ORF">F0415_05120</name>
</gene>
<proteinExistence type="inferred from homology"/>
<keyword evidence="5 6" id="KW-0472">Membrane</keyword>
<keyword evidence="3 6" id="KW-0812">Transmembrane</keyword>
<feature type="transmembrane region" description="Helical" evidence="6">
    <location>
        <begin position="140"/>
        <end position="160"/>
    </location>
</feature>
<dbReference type="Pfam" id="PF01925">
    <property type="entry name" value="TauE"/>
    <property type="match status" value="1"/>
</dbReference>
<feature type="transmembrane region" description="Helical" evidence="6">
    <location>
        <begin position="180"/>
        <end position="207"/>
    </location>
</feature>
<dbReference type="PANTHER" id="PTHR43701:SF5">
    <property type="entry name" value="MEMBRANE TRANSPORTER PROTEIN-RELATED"/>
    <property type="match status" value="1"/>
</dbReference>
<dbReference type="AlphaFoldDB" id="A0A5B2ZE08"/>
<dbReference type="InterPro" id="IPR051598">
    <property type="entry name" value="TSUP/Inactive_protease-like"/>
</dbReference>
<evidence type="ECO:0000313" key="8">
    <source>
        <dbReference type="Proteomes" id="UP000322165"/>
    </source>
</evidence>
<organism evidence="7 8">
    <name type="scientific">Arenimonas fontis</name>
    <dbReference type="NCBI Taxonomy" id="2608255"/>
    <lineage>
        <taxon>Bacteria</taxon>
        <taxon>Pseudomonadati</taxon>
        <taxon>Pseudomonadota</taxon>
        <taxon>Gammaproteobacteria</taxon>
        <taxon>Lysobacterales</taxon>
        <taxon>Lysobacteraceae</taxon>
        <taxon>Arenimonas</taxon>
    </lineage>
</organism>
<dbReference type="PANTHER" id="PTHR43701">
    <property type="entry name" value="MEMBRANE TRANSPORTER PROTEIN MJ0441-RELATED"/>
    <property type="match status" value="1"/>
</dbReference>
<feature type="transmembrane region" description="Helical" evidence="6">
    <location>
        <begin position="245"/>
        <end position="265"/>
    </location>
</feature>
<keyword evidence="8" id="KW-1185">Reference proteome</keyword>
<accession>A0A5B2ZE08</accession>
<name>A0A5B2ZE08_9GAMM</name>
<comment type="similarity">
    <text evidence="2 6">Belongs to the 4-toluene sulfonate uptake permease (TSUP) (TC 2.A.102) family.</text>
</comment>
<feature type="transmembrane region" description="Helical" evidence="6">
    <location>
        <begin position="46"/>
        <end position="69"/>
    </location>
</feature>
<feature type="transmembrane region" description="Helical" evidence="6">
    <location>
        <begin position="89"/>
        <end position="105"/>
    </location>
</feature>
<comment type="subcellular location">
    <subcellularLocation>
        <location evidence="6">Cell membrane</location>
        <topology evidence="6">Multi-pass membrane protein</topology>
    </subcellularLocation>
    <subcellularLocation>
        <location evidence="1">Membrane</location>
        <topology evidence="1">Multi-pass membrane protein</topology>
    </subcellularLocation>
</comment>
<dbReference type="Proteomes" id="UP000322165">
    <property type="component" value="Unassembled WGS sequence"/>
</dbReference>